<dbReference type="GO" id="GO:0008235">
    <property type="term" value="F:metalloexopeptidase activity"/>
    <property type="evidence" value="ECO:0007669"/>
    <property type="project" value="InterPro"/>
</dbReference>
<sequence length="885" mass="100121">MEEIQNQLETHSLSSPSNKRSNSKDEERFSAWWLIGLTAAVVGVYLLVYWNWVSMPIALRRVDESTHPDRFIAEIAKQHLFEMSNVGPRVAGSYANEIITVQFLLRIINDIISEANPTHRVEVEVQQAYGDMFLDYEKYPQTSVYQGIQNVIARIIPSQGKEPDNYLMLSSHFDSVPQSPGAGDDGTMSVVMLEVLRKLSQSAQPYSHGLVFVFNGCEENTLQGSHAFVAHHRWFSKVRTFINMDVAANGGRDIMFQAGPKYSFLMKYYRDFVPHPYCTAVAEELFQADLVPSETDYYVYSKYGKIPGMDFAHSTWGYLYHTAYDAYDTIPNTTLQHTGDNVLALARALANAEELYDIRDHEGSKAVFFDFLNWFLVYYPLWASILLNIGLSIIALSAISLSLWLLSRSTELTFWQLLLQGLTGLGVILLSIIVGVGLSLLLAVILNAVDSTMSWFTQTWLIFGLYICPFLIATCTGPVLYIHFVKNDQLSLHARVQLLLNATCVLYVLILIVLTGMSIRSGYLFTMAILFYTVTTLLNASLQAFGKHTSMCWIYVHLIGQIAPIAYFSSVSLTAFATFIPMQGRGNAGANPELLIALFAVLVGLLVTGFLTPLVTLARKGYLFIALVAVFFVVSIIVMVTSAGFPFRAHTSPERFYIYHCTREFYHQNGTLRRLEGGFYIHPQDRYTGDLIRELAVKSEANAVPLGVQCEKELYCGIPFYQNSHHGQRENGLWIQGDTFTLRETIDLKYIGNQFDPQLNVTTFSFTVKGTDHMSFYVSPVRGVKLISWSFSKNIPRSGLPWNGQDVHYINFVHGIDDRPYEFHITVQGSASKASEAGWNFYLNVVAQYMHHEQYRTQEFQRFIDQFPDYAHVVAYPAHLISNIF</sequence>
<keyword evidence="5 16" id="KW-0812">Transmembrane</keyword>
<evidence type="ECO:0000259" key="17">
    <source>
        <dbReference type="Pfam" id="PF04389"/>
    </source>
</evidence>
<dbReference type="Pfam" id="PF22249">
    <property type="entry name" value="ERMP1-TM"/>
    <property type="match status" value="1"/>
</dbReference>
<organism evidence="20">
    <name type="scientific">Anopheles funestus</name>
    <name type="common">African malaria mosquito</name>
    <dbReference type="NCBI Taxonomy" id="62324"/>
    <lineage>
        <taxon>Eukaryota</taxon>
        <taxon>Metazoa</taxon>
        <taxon>Ecdysozoa</taxon>
        <taxon>Arthropoda</taxon>
        <taxon>Hexapoda</taxon>
        <taxon>Insecta</taxon>
        <taxon>Pterygota</taxon>
        <taxon>Neoptera</taxon>
        <taxon>Endopterygota</taxon>
        <taxon>Diptera</taxon>
        <taxon>Nematocera</taxon>
        <taxon>Culicoidea</taxon>
        <taxon>Culicidae</taxon>
        <taxon>Anophelinae</taxon>
        <taxon>Anopheles</taxon>
    </lineage>
</organism>
<dbReference type="PANTHER" id="PTHR12147">
    <property type="entry name" value="METALLOPEPTIDASE M28 FAMILY MEMBER"/>
    <property type="match status" value="1"/>
</dbReference>
<keyword evidence="8" id="KW-0256">Endoplasmic reticulum</keyword>
<keyword evidence="13" id="KW-0325">Glycoprotein</keyword>
<dbReference type="CDD" id="cd03875">
    <property type="entry name" value="M28_Fxna_like"/>
    <property type="match status" value="1"/>
</dbReference>
<feature type="domain" description="Endoplasmic reticulum metallopeptidase 1/1-A TM" evidence="19">
    <location>
        <begin position="423"/>
        <end position="638"/>
    </location>
</feature>
<evidence type="ECO:0000256" key="4">
    <source>
        <dbReference type="ARBA" id="ARBA00022670"/>
    </source>
</evidence>
<feature type="transmembrane region" description="Helical" evidence="16">
    <location>
        <begin position="496"/>
        <end position="517"/>
    </location>
</feature>
<dbReference type="EnsemblMetazoa" id="AFUN003406-RA">
    <property type="protein sequence ID" value="AFUN003406-PA"/>
    <property type="gene ID" value="AFUN003406"/>
</dbReference>
<evidence type="ECO:0000259" key="18">
    <source>
        <dbReference type="Pfam" id="PF22248"/>
    </source>
</evidence>
<keyword evidence="12 16" id="KW-0472">Membrane</keyword>
<dbReference type="GO" id="GO:0046872">
    <property type="term" value="F:metal ion binding"/>
    <property type="evidence" value="ECO:0007669"/>
    <property type="project" value="UniProtKB-KW"/>
</dbReference>
<feature type="transmembrane region" description="Helical" evidence="16">
    <location>
        <begin position="594"/>
        <end position="615"/>
    </location>
</feature>
<feature type="transmembrane region" description="Helical" evidence="16">
    <location>
        <begin position="622"/>
        <end position="645"/>
    </location>
</feature>
<dbReference type="SUPFAM" id="SSF53187">
    <property type="entry name" value="Zn-dependent exopeptidases"/>
    <property type="match status" value="1"/>
</dbReference>
<feature type="domain" description="Endoplasmic reticulum metallopeptidase 1-like C-terminal" evidence="18">
    <location>
        <begin position="651"/>
        <end position="880"/>
    </location>
</feature>
<dbReference type="STRING" id="62324.A0A182RB42"/>
<evidence type="ECO:0000256" key="2">
    <source>
        <dbReference type="ARBA" id="ARBA00004477"/>
    </source>
</evidence>
<dbReference type="InterPro" id="IPR045175">
    <property type="entry name" value="M28_fam"/>
</dbReference>
<evidence type="ECO:0000313" key="20">
    <source>
        <dbReference type="EnsemblMetazoa" id="AFUN003406-PA"/>
    </source>
</evidence>
<evidence type="ECO:0000256" key="7">
    <source>
        <dbReference type="ARBA" id="ARBA00022801"/>
    </source>
</evidence>
<dbReference type="GO" id="GO:0005789">
    <property type="term" value="C:endoplasmic reticulum membrane"/>
    <property type="evidence" value="ECO:0007669"/>
    <property type="project" value="UniProtKB-SubCell"/>
</dbReference>
<name>A0A182RB42_ANOFN</name>
<comment type="cofactor">
    <cofactor evidence="1">
        <name>Zn(2+)</name>
        <dbReference type="ChEBI" id="CHEBI:29105"/>
    </cofactor>
</comment>
<keyword evidence="9" id="KW-0862">Zinc</keyword>
<keyword evidence="11" id="KW-0482">Metalloprotease</keyword>
<evidence type="ECO:0000256" key="11">
    <source>
        <dbReference type="ARBA" id="ARBA00023049"/>
    </source>
</evidence>
<evidence type="ECO:0000256" key="13">
    <source>
        <dbReference type="ARBA" id="ARBA00023180"/>
    </source>
</evidence>
<evidence type="ECO:0000256" key="1">
    <source>
        <dbReference type="ARBA" id="ARBA00001947"/>
    </source>
</evidence>
<dbReference type="InterPro" id="IPR007484">
    <property type="entry name" value="Peptidase_M28"/>
</dbReference>
<dbReference type="Pfam" id="PF22248">
    <property type="entry name" value="ERMP1_C"/>
    <property type="match status" value="1"/>
</dbReference>
<keyword evidence="7" id="KW-0378">Hydrolase</keyword>
<evidence type="ECO:0000256" key="14">
    <source>
        <dbReference type="ARBA" id="ARBA00078796"/>
    </source>
</evidence>
<evidence type="ECO:0000256" key="9">
    <source>
        <dbReference type="ARBA" id="ARBA00022833"/>
    </source>
</evidence>
<dbReference type="GO" id="GO:0006508">
    <property type="term" value="P:proteolysis"/>
    <property type="evidence" value="ECO:0007669"/>
    <property type="project" value="UniProtKB-KW"/>
</dbReference>
<accession>A0A182RB42</accession>
<dbReference type="InterPro" id="IPR048024">
    <property type="entry name" value="Fxna-like_M28_dom"/>
</dbReference>
<dbReference type="InterPro" id="IPR053974">
    <property type="entry name" value="ERMP1_1-A_TM"/>
</dbReference>
<dbReference type="Pfam" id="PF04389">
    <property type="entry name" value="Peptidase_M28"/>
    <property type="match status" value="1"/>
</dbReference>
<keyword evidence="4" id="KW-0645">Protease</keyword>
<feature type="transmembrane region" description="Helical" evidence="16">
    <location>
        <begin position="460"/>
        <end position="484"/>
    </location>
</feature>
<evidence type="ECO:0000256" key="8">
    <source>
        <dbReference type="ARBA" id="ARBA00022824"/>
    </source>
</evidence>
<feature type="transmembrane region" description="Helical" evidence="16">
    <location>
        <begin position="381"/>
        <end position="406"/>
    </location>
</feature>
<dbReference type="VEuPathDB" id="VectorBase:AFUN2_001532"/>
<evidence type="ECO:0000256" key="6">
    <source>
        <dbReference type="ARBA" id="ARBA00022723"/>
    </source>
</evidence>
<protein>
    <recommendedName>
        <fullName evidence="14">FXNA-like protease</fullName>
    </recommendedName>
</protein>
<feature type="transmembrane region" description="Helical" evidence="16">
    <location>
        <begin position="29"/>
        <end position="52"/>
    </location>
</feature>
<feature type="transmembrane region" description="Helical" evidence="16">
    <location>
        <begin position="554"/>
        <end position="582"/>
    </location>
</feature>
<feature type="compositionally biased region" description="Polar residues" evidence="15">
    <location>
        <begin position="1"/>
        <end position="11"/>
    </location>
</feature>
<dbReference type="InterPro" id="IPR053973">
    <property type="entry name" value="ERMP1-like_C"/>
</dbReference>
<reference evidence="20" key="1">
    <citation type="submission" date="2020-05" db="UniProtKB">
        <authorList>
            <consortium name="EnsemblMetazoa"/>
        </authorList>
    </citation>
    <scope>IDENTIFICATION</scope>
    <source>
        <strain evidence="20">FUMOZ</strain>
    </source>
</reference>
<feature type="transmembrane region" description="Helical" evidence="16">
    <location>
        <begin position="523"/>
        <end position="542"/>
    </location>
</feature>
<dbReference type="FunFam" id="3.40.630.10:FF:000008">
    <property type="entry name" value="Endoplasmic reticulum metallopeptidase 1"/>
    <property type="match status" value="1"/>
</dbReference>
<evidence type="ECO:0000256" key="16">
    <source>
        <dbReference type="SAM" id="Phobius"/>
    </source>
</evidence>
<evidence type="ECO:0000256" key="5">
    <source>
        <dbReference type="ARBA" id="ARBA00022692"/>
    </source>
</evidence>
<dbReference type="AlphaFoldDB" id="A0A182RB42"/>
<evidence type="ECO:0000256" key="15">
    <source>
        <dbReference type="SAM" id="MobiDB-lite"/>
    </source>
</evidence>
<feature type="domain" description="Peptidase M28" evidence="17">
    <location>
        <begin position="150"/>
        <end position="345"/>
    </location>
</feature>
<comment type="subcellular location">
    <subcellularLocation>
        <location evidence="2">Endoplasmic reticulum membrane</location>
        <topology evidence="2">Multi-pass membrane protein</topology>
    </subcellularLocation>
</comment>
<keyword evidence="10 16" id="KW-1133">Transmembrane helix</keyword>
<dbReference type="PANTHER" id="PTHR12147:SF22">
    <property type="entry name" value="ENDOPLASMIC RETICULUM METALLOPEPTIDASE 1"/>
    <property type="match status" value="1"/>
</dbReference>
<proteinExistence type="inferred from homology"/>
<feature type="transmembrane region" description="Helical" evidence="16">
    <location>
        <begin position="418"/>
        <end position="448"/>
    </location>
</feature>
<comment type="similarity">
    <text evidence="3">Belongs to the peptidase M28 family.</text>
</comment>
<evidence type="ECO:0000256" key="3">
    <source>
        <dbReference type="ARBA" id="ARBA00010918"/>
    </source>
</evidence>
<evidence type="ECO:0000256" key="12">
    <source>
        <dbReference type="ARBA" id="ARBA00023136"/>
    </source>
</evidence>
<keyword evidence="6" id="KW-0479">Metal-binding</keyword>
<feature type="region of interest" description="Disordered" evidence="15">
    <location>
        <begin position="1"/>
        <end position="23"/>
    </location>
</feature>
<dbReference type="Gene3D" id="3.40.630.10">
    <property type="entry name" value="Zn peptidases"/>
    <property type="match status" value="1"/>
</dbReference>
<evidence type="ECO:0000256" key="10">
    <source>
        <dbReference type="ARBA" id="ARBA00022989"/>
    </source>
</evidence>
<dbReference type="VEuPathDB" id="VectorBase:AFUN003406"/>
<evidence type="ECO:0000259" key="19">
    <source>
        <dbReference type="Pfam" id="PF22249"/>
    </source>
</evidence>